<feature type="region of interest" description="Disordered" evidence="1">
    <location>
        <begin position="294"/>
        <end position="336"/>
    </location>
</feature>
<organism evidence="2 3">
    <name type="scientific">Setaria digitata</name>
    <dbReference type="NCBI Taxonomy" id="48799"/>
    <lineage>
        <taxon>Eukaryota</taxon>
        <taxon>Metazoa</taxon>
        <taxon>Ecdysozoa</taxon>
        <taxon>Nematoda</taxon>
        <taxon>Chromadorea</taxon>
        <taxon>Rhabditida</taxon>
        <taxon>Spirurina</taxon>
        <taxon>Spiruromorpha</taxon>
        <taxon>Filarioidea</taxon>
        <taxon>Setariidae</taxon>
        <taxon>Setaria</taxon>
    </lineage>
</organism>
<feature type="compositionally biased region" description="Basic and acidic residues" evidence="1">
    <location>
        <begin position="423"/>
        <end position="456"/>
    </location>
</feature>
<feature type="compositionally biased region" description="Low complexity" evidence="1">
    <location>
        <begin position="475"/>
        <end position="486"/>
    </location>
</feature>
<name>A0A915PCL0_9BILA</name>
<evidence type="ECO:0000313" key="2">
    <source>
        <dbReference type="Proteomes" id="UP000887581"/>
    </source>
</evidence>
<dbReference type="AlphaFoldDB" id="A0A915PCL0"/>
<dbReference type="WBParaSite" id="sdigi.contig109.g4516.t1">
    <property type="protein sequence ID" value="sdigi.contig109.g4516.t1"/>
    <property type="gene ID" value="sdigi.contig109.g4516"/>
</dbReference>
<accession>A0A915PCL0</accession>
<evidence type="ECO:0000313" key="3">
    <source>
        <dbReference type="WBParaSite" id="sdigi.contig109.g4516.t1"/>
    </source>
</evidence>
<reference evidence="3" key="1">
    <citation type="submission" date="2022-11" db="UniProtKB">
        <authorList>
            <consortium name="WormBaseParasite"/>
        </authorList>
    </citation>
    <scope>IDENTIFICATION</scope>
</reference>
<feature type="compositionally biased region" description="Acidic residues" evidence="1">
    <location>
        <begin position="19"/>
        <end position="35"/>
    </location>
</feature>
<feature type="region of interest" description="Disordered" evidence="1">
    <location>
        <begin position="1"/>
        <end position="42"/>
    </location>
</feature>
<keyword evidence="2" id="KW-1185">Reference proteome</keyword>
<evidence type="ECO:0000256" key="1">
    <source>
        <dbReference type="SAM" id="MobiDB-lite"/>
    </source>
</evidence>
<feature type="compositionally biased region" description="Basic and acidic residues" evidence="1">
    <location>
        <begin position="487"/>
        <end position="496"/>
    </location>
</feature>
<feature type="region of interest" description="Disordered" evidence="1">
    <location>
        <begin position="391"/>
        <end position="498"/>
    </location>
</feature>
<proteinExistence type="predicted"/>
<sequence length="556" mass="61767">MPENEPIRRFVPLPTQFLQEEEPSDVDEDDDEQDAEYNQPLAHFQHPSTRSTITSAQEHHMQAFSSGRGIPSSTFYGISQRNLNYGQSHGVTDDMPSGQTLRSFMTRPIAKNDDCSQNTYDYREVFDDPHQLIPSYHEYSITNSPTQSYSPSGDSVGMPEYFISRGASTAVRSGGLGYGSHVVEQGEAAFCESQQRLQEPKVISNESNRYTVVGHTVEGQPIYALQSVRAQDHPRLHQGSLYRVMENSAQPRYVFLRQQLAPACRSQRDDSESNSSNENYRAVAREIVAKALEDKRQKQHFSQESQPSSSGLSGTGGKTKKKSIIPDDGESDKISGSTVAAQVAAIQRFSTPLGWKQMGSWLKTAETNEDWNVRKISGDLVVRWKRLVSAPPHQMPEETKKVGSAKRKTPHPTSGSASKAKIKKDSMEIPKPVDKETESDGSKQKEASGNKVESSKKLPNTESSEKSDSGKTESAVKVSSSKVGSSRLEKVEKSSEANKAVSNKLNEFNMFEKLGEERKEKKRRPKTAKTYTSKFRSTGTVNGQVLFLLSEHDLSA</sequence>
<dbReference type="Proteomes" id="UP000887581">
    <property type="component" value="Unplaced"/>
</dbReference>
<protein>
    <submittedName>
        <fullName evidence="3">Uncharacterized protein</fullName>
    </submittedName>
</protein>